<gene>
    <name evidence="2" type="ORF">RFM23_18110</name>
</gene>
<dbReference type="RefSeq" id="WP_320320966.1">
    <property type="nucleotide sequence ID" value="NZ_JAVIIP010000009.1"/>
</dbReference>
<reference evidence="2 3" key="1">
    <citation type="submission" date="2023-08" db="EMBL/GenBank/DDBJ databases">
        <title>Implementing the SeqCode for naming new Mesorhizobium species isolated from Vachellia karroo root nodules.</title>
        <authorList>
            <person name="Van Lill M."/>
        </authorList>
    </citation>
    <scope>NUCLEOTIDE SEQUENCE [LARGE SCALE GENOMIC DNA]</scope>
    <source>
        <strain evidence="2 3">VK4B</strain>
    </source>
</reference>
<sequence length="112" mass="11725">MKVLTANRLTDGIAVWYADGGWAETVGGADLAHDKAAEDRLEAIGAAAYANNEVVDVNLIDVTMVDGLVEPVRLREKIRAAGPTIREDLGKQASPQTRAGGIDQTGNAGGRP</sequence>
<evidence type="ECO:0000313" key="3">
    <source>
        <dbReference type="Proteomes" id="UP001276564"/>
    </source>
</evidence>
<evidence type="ECO:0000313" key="2">
    <source>
        <dbReference type="EMBL" id="MDX8539536.1"/>
    </source>
</evidence>
<proteinExistence type="predicted"/>
<name>A0ABU5AQH3_9HYPH</name>
<comment type="caution">
    <text evidence="2">The sequence shown here is derived from an EMBL/GenBank/DDBJ whole genome shotgun (WGS) entry which is preliminary data.</text>
</comment>
<dbReference type="EMBL" id="JAVIIP010000009">
    <property type="protein sequence ID" value="MDX8539536.1"/>
    <property type="molecule type" value="Genomic_DNA"/>
</dbReference>
<keyword evidence="3" id="KW-1185">Reference proteome</keyword>
<protein>
    <submittedName>
        <fullName evidence="2">DUF2849 domain-containing protein</fullName>
    </submittedName>
</protein>
<accession>A0ABU5AQH3</accession>
<organism evidence="2 3">
    <name type="scientific">Mesorhizobium abyssinicae</name>
    <dbReference type="NCBI Taxonomy" id="1209958"/>
    <lineage>
        <taxon>Bacteria</taxon>
        <taxon>Pseudomonadati</taxon>
        <taxon>Pseudomonadota</taxon>
        <taxon>Alphaproteobacteria</taxon>
        <taxon>Hyphomicrobiales</taxon>
        <taxon>Phyllobacteriaceae</taxon>
        <taxon>Mesorhizobium</taxon>
    </lineage>
</organism>
<evidence type="ECO:0000256" key="1">
    <source>
        <dbReference type="SAM" id="MobiDB-lite"/>
    </source>
</evidence>
<dbReference type="Pfam" id="PF11011">
    <property type="entry name" value="DUF2849"/>
    <property type="match status" value="1"/>
</dbReference>
<dbReference type="InterPro" id="IPR021270">
    <property type="entry name" value="DUF2849"/>
</dbReference>
<feature type="region of interest" description="Disordered" evidence="1">
    <location>
        <begin position="84"/>
        <end position="112"/>
    </location>
</feature>
<dbReference type="Proteomes" id="UP001276564">
    <property type="component" value="Unassembled WGS sequence"/>
</dbReference>